<dbReference type="CDD" id="cd01920">
    <property type="entry name" value="cyclophilin_EcCYP_like"/>
    <property type="match status" value="1"/>
</dbReference>
<evidence type="ECO:0000256" key="3">
    <source>
        <dbReference type="ARBA" id="ARBA00023235"/>
    </source>
</evidence>
<dbReference type="PROSITE" id="PS00170">
    <property type="entry name" value="CSA_PPIASE_1"/>
    <property type="match status" value="1"/>
</dbReference>
<dbReference type="InterPro" id="IPR002130">
    <property type="entry name" value="Cyclophilin-type_PPIase_dom"/>
</dbReference>
<feature type="chain" id="PRO_5021035607" description="Peptidyl-prolyl cis-trans isomerase" evidence="4">
    <location>
        <begin position="25"/>
        <end position="194"/>
    </location>
</feature>
<dbReference type="EMBL" id="SLWX01000005">
    <property type="protein sequence ID" value="TCO76137.1"/>
    <property type="molecule type" value="Genomic_DNA"/>
</dbReference>
<evidence type="ECO:0000256" key="1">
    <source>
        <dbReference type="ARBA" id="ARBA00007365"/>
    </source>
</evidence>
<dbReference type="Proteomes" id="UP000294980">
    <property type="component" value="Unassembled WGS sequence"/>
</dbReference>
<keyword evidence="3 4" id="KW-0413">Isomerase</keyword>
<reference evidence="6 7" key="1">
    <citation type="submission" date="2019-03" db="EMBL/GenBank/DDBJ databases">
        <title>Genomic Encyclopedia of Type Strains, Phase IV (KMG-IV): sequencing the most valuable type-strain genomes for metagenomic binning, comparative biology and taxonomic classification.</title>
        <authorList>
            <person name="Goeker M."/>
        </authorList>
    </citation>
    <scope>NUCLEOTIDE SEQUENCE [LARGE SCALE GENOMIC DNA]</scope>
    <source>
        <strain evidence="6 7">DSM 23344</strain>
    </source>
</reference>
<dbReference type="PANTHER" id="PTHR43246">
    <property type="entry name" value="PEPTIDYL-PROLYL CIS-TRANS ISOMERASE CYP38, CHLOROPLASTIC"/>
    <property type="match status" value="1"/>
</dbReference>
<comment type="caution">
    <text evidence="6">The sequence shown here is derived from an EMBL/GenBank/DDBJ whole genome shotgun (WGS) entry which is preliminary data.</text>
</comment>
<evidence type="ECO:0000259" key="5">
    <source>
        <dbReference type="PROSITE" id="PS50072"/>
    </source>
</evidence>
<dbReference type="GO" id="GO:0003755">
    <property type="term" value="F:peptidyl-prolyl cis-trans isomerase activity"/>
    <property type="evidence" value="ECO:0007669"/>
    <property type="project" value="UniProtKB-UniRule"/>
</dbReference>
<dbReference type="GO" id="GO:0006457">
    <property type="term" value="P:protein folding"/>
    <property type="evidence" value="ECO:0007669"/>
    <property type="project" value="InterPro"/>
</dbReference>
<dbReference type="RefSeq" id="WP_117315556.1">
    <property type="nucleotide sequence ID" value="NZ_QQSW01000003.1"/>
</dbReference>
<dbReference type="PRINTS" id="PR00153">
    <property type="entry name" value="CSAPPISMRASE"/>
</dbReference>
<dbReference type="AlphaFoldDB" id="A0A4R2KTN3"/>
<keyword evidence="7" id="KW-1185">Reference proteome</keyword>
<evidence type="ECO:0000256" key="4">
    <source>
        <dbReference type="RuleBase" id="RU363019"/>
    </source>
</evidence>
<dbReference type="SUPFAM" id="SSF50891">
    <property type="entry name" value="Cyclophilin-like"/>
    <property type="match status" value="1"/>
</dbReference>
<organism evidence="6 7">
    <name type="scientific">Chromatocurvus halotolerans</name>
    <dbReference type="NCBI Taxonomy" id="1132028"/>
    <lineage>
        <taxon>Bacteria</taxon>
        <taxon>Pseudomonadati</taxon>
        <taxon>Pseudomonadota</taxon>
        <taxon>Gammaproteobacteria</taxon>
        <taxon>Cellvibrionales</taxon>
        <taxon>Halieaceae</taxon>
        <taxon>Chromatocurvus</taxon>
    </lineage>
</organism>
<accession>A0A4R2KTN3</accession>
<evidence type="ECO:0000313" key="6">
    <source>
        <dbReference type="EMBL" id="TCO76137.1"/>
    </source>
</evidence>
<comment type="catalytic activity">
    <reaction evidence="4">
        <text>[protein]-peptidylproline (omega=180) = [protein]-peptidylproline (omega=0)</text>
        <dbReference type="Rhea" id="RHEA:16237"/>
        <dbReference type="Rhea" id="RHEA-COMP:10747"/>
        <dbReference type="Rhea" id="RHEA-COMP:10748"/>
        <dbReference type="ChEBI" id="CHEBI:83833"/>
        <dbReference type="ChEBI" id="CHEBI:83834"/>
        <dbReference type="EC" id="5.2.1.8"/>
    </reaction>
</comment>
<gene>
    <name evidence="6" type="ORF">EV688_10597</name>
</gene>
<evidence type="ECO:0000313" key="7">
    <source>
        <dbReference type="Proteomes" id="UP000294980"/>
    </source>
</evidence>
<dbReference type="PROSITE" id="PS50072">
    <property type="entry name" value="CSA_PPIASE_2"/>
    <property type="match status" value="1"/>
</dbReference>
<keyword evidence="4" id="KW-0732">Signal</keyword>
<dbReference type="InterPro" id="IPR044665">
    <property type="entry name" value="E_coli_cyclophilin_A-like"/>
</dbReference>
<dbReference type="InterPro" id="IPR029000">
    <property type="entry name" value="Cyclophilin-like_dom_sf"/>
</dbReference>
<sequence>MRKIPFLMSTLLALAVFCATTAKAQTPLPNPQVVIATNHGKITVRLFRDKAPVTVENFLAYVDDGFYDGTIFHRVIADFMIQGGGFLPDMTQKPTRDPIVNESRNRLHNVRGSIAMARTGDPDSATAQFFINQRTNLRLDWSPAEPGYTVFGEVTDGMSVVDYITTAPVTRVNGMSDVPEEPVIIQSIRRKSLL</sequence>
<evidence type="ECO:0000256" key="2">
    <source>
        <dbReference type="ARBA" id="ARBA00023110"/>
    </source>
</evidence>
<keyword evidence="2 4" id="KW-0697">Rotamase</keyword>
<name>A0A4R2KTN3_9GAMM</name>
<proteinExistence type="inferred from homology"/>
<comment type="function">
    <text evidence="4">PPIases accelerate the folding of proteins. It catalyzes the cis-trans isomerization of proline imidic peptide bonds in oligopeptides.</text>
</comment>
<dbReference type="EC" id="5.2.1.8" evidence="4"/>
<protein>
    <recommendedName>
        <fullName evidence="4">Peptidyl-prolyl cis-trans isomerase</fullName>
        <shortName evidence="4">PPIase</shortName>
        <ecNumber evidence="4">5.2.1.8</ecNumber>
    </recommendedName>
</protein>
<dbReference type="InterPro" id="IPR020892">
    <property type="entry name" value="Cyclophilin-type_PPIase_CS"/>
</dbReference>
<dbReference type="OrthoDB" id="9807797at2"/>
<feature type="signal peptide" evidence="4">
    <location>
        <begin position="1"/>
        <end position="24"/>
    </location>
</feature>
<feature type="domain" description="PPIase cyclophilin-type" evidence="5">
    <location>
        <begin position="37"/>
        <end position="190"/>
    </location>
</feature>
<dbReference type="Gene3D" id="2.40.100.10">
    <property type="entry name" value="Cyclophilin-like"/>
    <property type="match status" value="1"/>
</dbReference>
<comment type="similarity">
    <text evidence="1 4">Belongs to the cyclophilin-type PPIase family.</text>
</comment>
<dbReference type="Pfam" id="PF00160">
    <property type="entry name" value="Pro_isomerase"/>
    <property type="match status" value="1"/>
</dbReference>